<name>A0ABU4RWC5_9GAMM</name>
<keyword evidence="3 9" id="KW-0808">Transferase</keyword>
<dbReference type="Pfam" id="PF13177">
    <property type="entry name" value="DNA_pol3_delta2"/>
    <property type="match status" value="1"/>
</dbReference>
<accession>A0ABU4RWC5</accession>
<dbReference type="InterPro" id="IPR050238">
    <property type="entry name" value="DNA_Rep/Repair_Clamp_Loader"/>
</dbReference>
<dbReference type="NCBIfam" id="NF004310">
    <property type="entry name" value="PRK05707.1"/>
    <property type="match status" value="1"/>
</dbReference>
<comment type="caution">
    <text evidence="9">The sequence shown here is derived from an EMBL/GenBank/DDBJ whole genome shotgun (WGS) entry which is preliminary data.</text>
</comment>
<feature type="domain" description="DNA polymerase III delta subunit C-terminal" evidence="8">
    <location>
        <begin position="222"/>
        <end position="325"/>
    </location>
</feature>
<reference evidence="9 10" key="1">
    <citation type="submission" date="2023-11" db="EMBL/GenBank/DDBJ databases">
        <title>Gilvimarinus fulvus sp. nov., isolated from the surface of Kelp.</title>
        <authorList>
            <person name="Sun Y.Y."/>
            <person name="Gong Y."/>
            <person name="Du Z.J."/>
        </authorList>
    </citation>
    <scope>NUCLEOTIDE SEQUENCE [LARGE SCALE GENOMIC DNA]</scope>
    <source>
        <strain evidence="9 10">SDUM040013</strain>
    </source>
</reference>
<dbReference type="SUPFAM" id="SSF52540">
    <property type="entry name" value="P-loop containing nucleoside triphosphate hydrolases"/>
    <property type="match status" value="1"/>
</dbReference>
<dbReference type="Pfam" id="PF09115">
    <property type="entry name" value="DNApol3-delta_C"/>
    <property type="match status" value="1"/>
</dbReference>
<dbReference type="GO" id="GO:0003887">
    <property type="term" value="F:DNA-directed DNA polymerase activity"/>
    <property type="evidence" value="ECO:0007669"/>
    <property type="project" value="UniProtKB-EC"/>
</dbReference>
<evidence type="ECO:0000256" key="2">
    <source>
        <dbReference type="ARBA" id="ARBA00014363"/>
    </source>
</evidence>
<evidence type="ECO:0000313" key="9">
    <source>
        <dbReference type="EMBL" id="MDX6849155.1"/>
    </source>
</evidence>
<dbReference type="Gene3D" id="1.20.272.10">
    <property type="match status" value="1"/>
</dbReference>
<dbReference type="PANTHER" id="PTHR11669:SF8">
    <property type="entry name" value="DNA POLYMERASE III SUBUNIT DELTA"/>
    <property type="match status" value="1"/>
</dbReference>
<evidence type="ECO:0000256" key="5">
    <source>
        <dbReference type="ARBA" id="ARBA00022705"/>
    </source>
</evidence>
<protein>
    <recommendedName>
        <fullName evidence="2">DNA polymerase III subunit delta'</fullName>
        <ecNumber evidence="1">2.7.7.7</ecNumber>
    </recommendedName>
</protein>
<dbReference type="Proteomes" id="UP001273505">
    <property type="component" value="Unassembled WGS sequence"/>
</dbReference>
<dbReference type="RefSeq" id="WP_302722766.1">
    <property type="nucleotide sequence ID" value="NZ_JAULRU010000569.1"/>
</dbReference>
<sequence>MSDFPALPYPWQHDIWQSFYQQVLSERLPHAIMLAGPQGLGKRHFARVMAQYLLCQSPRSESACGRCKSCELNKAGTHPDYKTVAPEEPGKAIRVDDIRALAETQGKTAQQSGYKVVVLEPAEAMNTNAANALLKTLEEPAEKTLLVLVSDAPSSVLPTIRSRCQIRSLAIPPAEQSLHWLTPLVSGTDYNAKELLAMARGAPLRARDLVQGDALERQQGWLNDMGRLTLGQADPVVVAGDWQKGDVVEQVNWLISWLHDLSCWQVGAPIPHIEQLDEAIRQSLRMMQPVLVHRFQEKLLGCKKRLASGANPNKQLLLEELLMDWGVLLKTRQSKP</sequence>
<evidence type="ECO:0000256" key="7">
    <source>
        <dbReference type="ARBA" id="ARBA00049244"/>
    </source>
</evidence>
<dbReference type="InterPro" id="IPR004622">
    <property type="entry name" value="DNA_pol_HolB"/>
</dbReference>
<keyword evidence="10" id="KW-1185">Reference proteome</keyword>
<organism evidence="9 10">
    <name type="scientific">Gilvimarinus gilvus</name>
    <dbReference type="NCBI Taxonomy" id="3058038"/>
    <lineage>
        <taxon>Bacteria</taxon>
        <taxon>Pseudomonadati</taxon>
        <taxon>Pseudomonadota</taxon>
        <taxon>Gammaproteobacteria</taxon>
        <taxon>Cellvibrionales</taxon>
        <taxon>Cellvibrionaceae</taxon>
        <taxon>Gilvimarinus</taxon>
    </lineage>
</organism>
<dbReference type="NCBIfam" id="TIGR00678">
    <property type="entry name" value="holB"/>
    <property type="match status" value="1"/>
</dbReference>
<evidence type="ECO:0000256" key="4">
    <source>
        <dbReference type="ARBA" id="ARBA00022695"/>
    </source>
</evidence>
<dbReference type="Gene3D" id="3.40.50.300">
    <property type="entry name" value="P-loop containing nucleotide triphosphate hydrolases"/>
    <property type="match status" value="1"/>
</dbReference>
<keyword evidence="4 9" id="KW-0548">Nucleotidyltransferase</keyword>
<proteinExistence type="predicted"/>
<evidence type="ECO:0000256" key="1">
    <source>
        <dbReference type="ARBA" id="ARBA00012417"/>
    </source>
</evidence>
<dbReference type="PANTHER" id="PTHR11669">
    <property type="entry name" value="REPLICATION FACTOR C / DNA POLYMERASE III GAMMA-TAU SUBUNIT"/>
    <property type="match status" value="1"/>
</dbReference>
<evidence type="ECO:0000313" key="10">
    <source>
        <dbReference type="Proteomes" id="UP001273505"/>
    </source>
</evidence>
<keyword evidence="6" id="KW-0239">DNA-directed DNA polymerase</keyword>
<evidence type="ECO:0000256" key="3">
    <source>
        <dbReference type="ARBA" id="ARBA00022679"/>
    </source>
</evidence>
<evidence type="ECO:0000256" key="6">
    <source>
        <dbReference type="ARBA" id="ARBA00022932"/>
    </source>
</evidence>
<dbReference type="EMBL" id="JAXAFO010000009">
    <property type="protein sequence ID" value="MDX6849155.1"/>
    <property type="molecule type" value="Genomic_DNA"/>
</dbReference>
<dbReference type="InterPro" id="IPR015199">
    <property type="entry name" value="DNA_pol_III_delta_C"/>
</dbReference>
<comment type="catalytic activity">
    <reaction evidence="7">
        <text>DNA(n) + a 2'-deoxyribonucleoside 5'-triphosphate = DNA(n+1) + diphosphate</text>
        <dbReference type="Rhea" id="RHEA:22508"/>
        <dbReference type="Rhea" id="RHEA-COMP:17339"/>
        <dbReference type="Rhea" id="RHEA-COMP:17340"/>
        <dbReference type="ChEBI" id="CHEBI:33019"/>
        <dbReference type="ChEBI" id="CHEBI:61560"/>
        <dbReference type="ChEBI" id="CHEBI:173112"/>
        <dbReference type="EC" id="2.7.7.7"/>
    </reaction>
</comment>
<keyword evidence="5" id="KW-0235">DNA replication</keyword>
<dbReference type="InterPro" id="IPR027417">
    <property type="entry name" value="P-loop_NTPase"/>
</dbReference>
<gene>
    <name evidence="9" type="ORF">SCD92_07275</name>
</gene>
<dbReference type="EC" id="2.7.7.7" evidence="1"/>
<evidence type="ECO:0000259" key="8">
    <source>
        <dbReference type="Pfam" id="PF09115"/>
    </source>
</evidence>